<dbReference type="SMART" id="SM00148">
    <property type="entry name" value="PLCXc"/>
    <property type="match status" value="1"/>
</dbReference>
<dbReference type="PANTHER" id="PTHR10336:SF36">
    <property type="entry name" value="1-PHOSPHATIDYLINOSITOL 4,5-BISPHOSPHATE PHOSPHODIESTERASE BETA-4"/>
    <property type="match status" value="1"/>
</dbReference>
<keyword evidence="6" id="KW-0807">Transducer</keyword>
<feature type="compositionally biased region" description="Basic residues" evidence="8">
    <location>
        <begin position="520"/>
        <end position="532"/>
    </location>
</feature>
<dbReference type="PANTHER" id="PTHR10336">
    <property type="entry name" value="PHOSPHOINOSITIDE-SPECIFIC PHOSPHOLIPASE C FAMILY PROTEIN"/>
    <property type="match status" value="1"/>
</dbReference>
<evidence type="ECO:0000259" key="10">
    <source>
        <dbReference type="PROSITE" id="PS50008"/>
    </source>
</evidence>
<dbReference type="PROSITE" id="PS50008">
    <property type="entry name" value="PIPLC_Y_DOMAIN"/>
    <property type="match status" value="1"/>
</dbReference>
<dbReference type="InterPro" id="IPR011992">
    <property type="entry name" value="EF-hand-dom_pair"/>
</dbReference>
<dbReference type="Pfam" id="PF13499">
    <property type="entry name" value="EF-hand_7"/>
    <property type="match status" value="1"/>
</dbReference>
<dbReference type="EC" id="3.1.4.11" evidence="1 7"/>
<dbReference type="Pfam" id="PF00388">
    <property type="entry name" value="PI-PLC-X"/>
    <property type="match status" value="1"/>
</dbReference>
<dbReference type="InterPro" id="IPR001192">
    <property type="entry name" value="PI-PLC_fam"/>
</dbReference>
<protein>
    <recommendedName>
        <fullName evidence="1 7">Phosphoinositide phospholipase C</fullName>
        <ecNumber evidence="1 7">3.1.4.11</ecNumber>
    </recommendedName>
</protein>
<evidence type="ECO:0000256" key="8">
    <source>
        <dbReference type="SAM" id="MobiDB-lite"/>
    </source>
</evidence>
<dbReference type="InterPro" id="IPR035892">
    <property type="entry name" value="C2_domain_sf"/>
</dbReference>
<dbReference type="Proteomes" id="UP001141327">
    <property type="component" value="Unassembled WGS sequence"/>
</dbReference>
<dbReference type="InterPro" id="IPR017946">
    <property type="entry name" value="PLC-like_Pdiesterase_TIM-brl"/>
</dbReference>
<evidence type="ECO:0000313" key="13">
    <source>
        <dbReference type="Proteomes" id="UP001141327"/>
    </source>
</evidence>
<feature type="domain" description="PI-PLC Y-box" evidence="10">
    <location>
        <begin position="587"/>
        <end position="636"/>
    </location>
</feature>
<dbReference type="PRINTS" id="PR00390">
    <property type="entry name" value="PHPHLIPASEC"/>
</dbReference>
<accession>A0ABQ8UP53</accession>
<feature type="domain" description="EF-hand" evidence="11">
    <location>
        <begin position="180"/>
        <end position="215"/>
    </location>
</feature>
<name>A0ABQ8UP53_9EUKA</name>
<reference evidence="12" key="1">
    <citation type="journal article" date="2022" name="bioRxiv">
        <title>Genomics of Preaxostyla Flagellates Illuminates Evolutionary Transitions and the Path Towards Mitochondrial Loss.</title>
        <authorList>
            <person name="Novak L.V.F."/>
            <person name="Treitli S.C."/>
            <person name="Pyrih J."/>
            <person name="Halakuc P."/>
            <person name="Pipaliya S.V."/>
            <person name="Vacek V."/>
            <person name="Brzon O."/>
            <person name="Soukal P."/>
            <person name="Eme L."/>
            <person name="Dacks J.B."/>
            <person name="Karnkowska A."/>
            <person name="Elias M."/>
            <person name="Hampl V."/>
        </authorList>
    </citation>
    <scope>NUCLEOTIDE SEQUENCE</scope>
    <source>
        <strain evidence="12">RCP-MX</strain>
    </source>
</reference>
<dbReference type="InterPro" id="IPR018247">
    <property type="entry name" value="EF_Hand_1_Ca_BS"/>
</dbReference>
<feature type="compositionally biased region" description="Low complexity" evidence="8">
    <location>
        <begin position="486"/>
        <end position="519"/>
    </location>
</feature>
<dbReference type="InterPro" id="IPR002048">
    <property type="entry name" value="EF_hand_dom"/>
</dbReference>
<dbReference type="PROSITE" id="PS50222">
    <property type="entry name" value="EF_HAND_2"/>
    <property type="match status" value="1"/>
</dbReference>
<evidence type="ECO:0000256" key="2">
    <source>
        <dbReference type="ARBA" id="ARBA00022801"/>
    </source>
</evidence>
<organism evidence="12 13">
    <name type="scientific">Paratrimastix pyriformis</name>
    <dbReference type="NCBI Taxonomy" id="342808"/>
    <lineage>
        <taxon>Eukaryota</taxon>
        <taxon>Metamonada</taxon>
        <taxon>Preaxostyla</taxon>
        <taxon>Paratrimastigidae</taxon>
        <taxon>Paratrimastix</taxon>
    </lineage>
</organism>
<dbReference type="Gene3D" id="2.60.40.150">
    <property type="entry name" value="C2 domain"/>
    <property type="match status" value="1"/>
</dbReference>
<gene>
    <name evidence="12" type="ORF">PAPYR_2816</name>
</gene>
<comment type="catalytic activity">
    <reaction evidence="7">
        <text>a 1,2-diacyl-sn-glycero-3-phospho-(1D-myo-inositol-4,5-bisphosphate) + H2O = 1D-myo-inositol 1,4,5-trisphosphate + a 1,2-diacyl-sn-glycerol + H(+)</text>
        <dbReference type="Rhea" id="RHEA:33179"/>
        <dbReference type="ChEBI" id="CHEBI:15377"/>
        <dbReference type="ChEBI" id="CHEBI:15378"/>
        <dbReference type="ChEBI" id="CHEBI:17815"/>
        <dbReference type="ChEBI" id="CHEBI:58456"/>
        <dbReference type="ChEBI" id="CHEBI:203600"/>
        <dbReference type="EC" id="3.1.4.11"/>
    </reaction>
</comment>
<keyword evidence="5 7" id="KW-0443">Lipid metabolism</keyword>
<evidence type="ECO:0000256" key="7">
    <source>
        <dbReference type="RuleBase" id="RU361133"/>
    </source>
</evidence>
<dbReference type="PROSITE" id="PS50004">
    <property type="entry name" value="C2"/>
    <property type="match status" value="1"/>
</dbReference>
<dbReference type="SUPFAM" id="SSF49562">
    <property type="entry name" value="C2 domain (Calcium/lipid-binding domain, CaLB)"/>
    <property type="match status" value="1"/>
</dbReference>
<dbReference type="Gene3D" id="3.20.20.190">
    <property type="entry name" value="Phosphatidylinositol (PI) phosphodiesterase"/>
    <property type="match status" value="1"/>
</dbReference>
<dbReference type="SUPFAM" id="SSF51695">
    <property type="entry name" value="PLC-like phosphodiesterases"/>
    <property type="match status" value="1"/>
</dbReference>
<dbReference type="Gene3D" id="1.10.238.10">
    <property type="entry name" value="EF-hand"/>
    <property type="match status" value="1"/>
</dbReference>
<dbReference type="InterPro" id="IPR000909">
    <property type="entry name" value="PLipase_C_PInositol-sp_X_dom"/>
</dbReference>
<evidence type="ECO:0000259" key="9">
    <source>
        <dbReference type="PROSITE" id="PS50004"/>
    </source>
</evidence>
<dbReference type="CDD" id="cd15898">
    <property type="entry name" value="EFh_PI-PLC"/>
    <property type="match status" value="1"/>
</dbReference>
<evidence type="ECO:0000256" key="1">
    <source>
        <dbReference type="ARBA" id="ARBA00012368"/>
    </source>
</evidence>
<dbReference type="CDD" id="cd00275">
    <property type="entry name" value="C2_PLC_like"/>
    <property type="match status" value="1"/>
</dbReference>
<dbReference type="PROSITE" id="PS00018">
    <property type="entry name" value="EF_HAND_1"/>
    <property type="match status" value="2"/>
</dbReference>
<dbReference type="CDD" id="cd08558">
    <property type="entry name" value="PI-PLCc_eukaryota"/>
    <property type="match status" value="1"/>
</dbReference>
<comment type="caution">
    <text evidence="12">The sequence shown here is derived from an EMBL/GenBank/DDBJ whole genome shotgun (WGS) entry which is preliminary data.</text>
</comment>
<evidence type="ECO:0000259" key="11">
    <source>
        <dbReference type="PROSITE" id="PS50222"/>
    </source>
</evidence>
<keyword evidence="2 7" id="KW-0378">Hydrolase</keyword>
<evidence type="ECO:0000313" key="12">
    <source>
        <dbReference type="EMBL" id="KAJ4460963.1"/>
    </source>
</evidence>
<evidence type="ECO:0000256" key="3">
    <source>
        <dbReference type="ARBA" id="ARBA00022837"/>
    </source>
</evidence>
<keyword evidence="4 7" id="KW-0442">Lipid degradation</keyword>
<dbReference type="SUPFAM" id="SSF47473">
    <property type="entry name" value="EF-hand"/>
    <property type="match status" value="1"/>
</dbReference>
<evidence type="ECO:0000256" key="6">
    <source>
        <dbReference type="ARBA" id="ARBA00023224"/>
    </source>
</evidence>
<keyword evidence="3" id="KW-0106">Calcium</keyword>
<dbReference type="SMART" id="SM00239">
    <property type="entry name" value="C2"/>
    <property type="match status" value="1"/>
</dbReference>
<dbReference type="PROSITE" id="PS50007">
    <property type="entry name" value="PIPLC_X_DOMAIN"/>
    <property type="match status" value="1"/>
</dbReference>
<evidence type="ECO:0000256" key="5">
    <source>
        <dbReference type="ARBA" id="ARBA00023098"/>
    </source>
</evidence>
<keyword evidence="13" id="KW-1185">Reference proteome</keyword>
<feature type="region of interest" description="Disordered" evidence="8">
    <location>
        <begin position="473"/>
        <end position="532"/>
    </location>
</feature>
<sequence length="805" mass="87191">MGCSPSSPLSPEQVKILRTQLEKQSPDERGIFLLRAGVPAILCAGKKENVVWLGLSSGKPAALTISSSLKGHVNTTLPIHDVNLQLGQNTPTFLEHQHLPAKFSFSLISGAKTFDLCIHDEYLFPLAISGLTTALPSSSTTDPFTISLRNFWLAADRDRSGTLTLAEVSNLIEGPLNVTLPKAELRDRLAKADEDHNGVLSWAEFQVFVSELLRVGAEQLEALYFKYLAHPPAVDSAQEGMTREEYNNFLREEQGSAPLTPEEFATMVRRYQLAMQQRVAQAAAIPATATATAVGATTGPTEPAPTVAMAMAPAAAPTPAELRLSRRAFVDLLLSEANDIWAPERLRGPVDPTRSLSAYFCNSSHNTYLSGNQLNGISSVEMYAKVLLRGCRCVEVDCWDGPDSEPIVYHGHTLTSKITFVDVMRTIKQNAFVASPFPVIISIENHCTPPQQDRMAQTLRQVFGMLRGKILLKGESNPTPHPDPVPADAAPAPATAPDAAPAPATAANAAAAPAEAAAAPKKKAKKDKKPKKPLAPALSELIYLKTRKMRDFSITDTVPGREMSSFSENKVNSVLQKGALLDAFAYSNYDPCEAWLCLGCQLVALNFQTFDLPLLTNLSLFQENAACGYVLKPEPLLAAPRPARFEAIEVAQGQPEGADQQPAVQPPSAAQEPIRRTLKIRVLSGRHLPKIRGDQTSEVIDPFVVVETIGCVAEDCASRQTRTIQNNGFNPVWNEVPFEFPLRRPDRAILRLAVWDEDVAGRDLVGVAALPVTAIRPGLRFVRLMGAAAGNPIELAGILCQITLA</sequence>
<dbReference type="SMART" id="SM00149">
    <property type="entry name" value="PLCYc"/>
    <property type="match status" value="1"/>
</dbReference>
<dbReference type="Pfam" id="PF00387">
    <property type="entry name" value="PI-PLC-Y"/>
    <property type="match status" value="1"/>
</dbReference>
<evidence type="ECO:0000256" key="4">
    <source>
        <dbReference type="ARBA" id="ARBA00022963"/>
    </source>
</evidence>
<dbReference type="InterPro" id="IPR000008">
    <property type="entry name" value="C2_dom"/>
</dbReference>
<feature type="domain" description="C2" evidence="9">
    <location>
        <begin position="655"/>
        <end position="786"/>
    </location>
</feature>
<proteinExistence type="predicted"/>
<dbReference type="EMBL" id="JAPMOS010000010">
    <property type="protein sequence ID" value="KAJ4460963.1"/>
    <property type="molecule type" value="Genomic_DNA"/>
</dbReference>
<dbReference type="InterPro" id="IPR001711">
    <property type="entry name" value="PLipase_C_Pinositol-sp_Y"/>
</dbReference>
<dbReference type="Pfam" id="PF00168">
    <property type="entry name" value="C2"/>
    <property type="match status" value="1"/>
</dbReference>